<evidence type="ECO:0000259" key="3">
    <source>
        <dbReference type="SMART" id="SM01007"/>
    </source>
</evidence>
<protein>
    <submittedName>
        <fullName evidence="4">Class II aldolase/adducin family protein</fullName>
    </submittedName>
</protein>
<comment type="caution">
    <text evidence="4">The sequence shown here is derived from an EMBL/GenBank/DDBJ whole genome shotgun (WGS) entry which is preliminary data.</text>
</comment>
<dbReference type="InterPro" id="IPR001303">
    <property type="entry name" value="Aldolase_II/adducin_N"/>
</dbReference>
<gene>
    <name evidence="4" type="ORF">ACFSKK_17760</name>
</gene>
<organism evidence="4 5">
    <name type="scientific">Metabacillus endolithicus</name>
    <dbReference type="NCBI Taxonomy" id="1535204"/>
    <lineage>
        <taxon>Bacteria</taxon>
        <taxon>Bacillati</taxon>
        <taxon>Bacillota</taxon>
        <taxon>Bacilli</taxon>
        <taxon>Bacillales</taxon>
        <taxon>Bacillaceae</taxon>
        <taxon>Metabacillus</taxon>
    </lineage>
</organism>
<dbReference type="PANTHER" id="PTHR22789:SF0">
    <property type="entry name" value="3-OXO-TETRONATE 4-PHOSPHATE DECARBOXYLASE-RELATED"/>
    <property type="match status" value="1"/>
</dbReference>
<keyword evidence="1" id="KW-0479">Metal-binding</keyword>
<name>A0ABW5C147_9BACI</name>
<sequence length="214" mass="24231">MNVKKELIEAGKYLKANQLAWGTSGNISAKSDEDHMLITASGTYMADLKEDDFVTCEIETGKYEGTRKASKETPMHTGIYRMRKDVKAVLHSSPFYTTLFACSNEKIHSELFVETMYYLENIAYVDYFHPGTQELGDAVTEQATKANIIILKNHGVVVYDDSMSEAIMRLETLEMACRMILKAKESGVKLNHIPEHVVTSFLEDSRYKPRKKLG</sequence>
<dbReference type="PANTHER" id="PTHR22789">
    <property type="entry name" value="FUCULOSE PHOSPHATE ALDOLASE"/>
    <property type="match status" value="1"/>
</dbReference>
<dbReference type="InterPro" id="IPR050197">
    <property type="entry name" value="Aldolase_class_II_sugar_metab"/>
</dbReference>
<reference evidence="5" key="1">
    <citation type="journal article" date="2019" name="Int. J. Syst. Evol. Microbiol.">
        <title>The Global Catalogue of Microorganisms (GCM) 10K type strain sequencing project: providing services to taxonomists for standard genome sequencing and annotation.</title>
        <authorList>
            <consortium name="The Broad Institute Genomics Platform"/>
            <consortium name="The Broad Institute Genome Sequencing Center for Infectious Disease"/>
            <person name="Wu L."/>
            <person name="Ma J."/>
        </authorList>
    </citation>
    <scope>NUCLEOTIDE SEQUENCE [LARGE SCALE GENOMIC DNA]</scope>
    <source>
        <strain evidence="5">CGMCC 1.15474</strain>
    </source>
</reference>
<evidence type="ECO:0000313" key="5">
    <source>
        <dbReference type="Proteomes" id="UP001597318"/>
    </source>
</evidence>
<keyword evidence="2" id="KW-0456">Lyase</keyword>
<feature type="domain" description="Class II aldolase/adducin N-terminal" evidence="3">
    <location>
        <begin position="5"/>
        <end position="181"/>
    </location>
</feature>
<keyword evidence="5" id="KW-1185">Reference proteome</keyword>
<dbReference type="SUPFAM" id="SSF53639">
    <property type="entry name" value="AraD/HMP-PK domain-like"/>
    <property type="match status" value="1"/>
</dbReference>
<dbReference type="InterPro" id="IPR036409">
    <property type="entry name" value="Aldolase_II/adducin_N_sf"/>
</dbReference>
<dbReference type="Proteomes" id="UP001597318">
    <property type="component" value="Unassembled WGS sequence"/>
</dbReference>
<dbReference type="Pfam" id="PF00596">
    <property type="entry name" value="Aldolase_II"/>
    <property type="match status" value="1"/>
</dbReference>
<dbReference type="RefSeq" id="WP_247340238.1">
    <property type="nucleotide sequence ID" value="NZ_CP095550.1"/>
</dbReference>
<evidence type="ECO:0000256" key="2">
    <source>
        <dbReference type="ARBA" id="ARBA00023239"/>
    </source>
</evidence>
<accession>A0ABW5C147</accession>
<dbReference type="Gene3D" id="3.40.225.10">
    <property type="entry name" value="Class II aldolase/adducin N-terminal domain"/>
    <property type="match status" value="1"/>
</dbReference>
<proteinExistence type="predicted"/>
<dbReference type="SMART" id="SM01007">
    <property type="entry name" value="Aldolase_II"/>
    <property type="match status" value="1"/>
</dbReference>
<evidence type="ECO:0000256" key="1">
    <source>
        <dbReference type="ARBA" id="ARBA00022723"/>
    </source>
</evidence>
<evidence type="ECO:0000313" key="4">
    <source>
        <dbReference type="EMBL" id="MFD2215540.1"/>
    </source>
</evidence>
<dbReference type="EMBL" id="JBHUIK010000004">
    <property type="protein sequence ID" value="MFD2215540.1"/>
    <property type="molecule type" value="Genomic_DNA"/>
</dbReference>